<keyword evidence="4 8" id="KW-0560">Oxidoreductase</keyword>
<dbReference type="HOGENOM" id="CLU_011405_5_2_1"/>
<feature type="binding site" evidence="6">
    <location>
        <position position="467"/>
    </location>
    <ligand>
        <name>(S)-malate</name>
        <dbReference type="ChEBI" id="CHEBI:15589"/>
    </ligand>
</feature>
<evidence type="ECO:0000259" key="11">
    <source>
        <dbReference type="SMART" id="SM01274"/>
    </source>
</evidence>
<dbReference type="InterPro" id="IPR012301">
    <property type="entry name" value="Malic_N_dom"/>
</dbReference>
<dbReference type="InterPro" id="IPR012302">
    <property type="entry name" value="Malic_NAD-bd"/>
</dbReference>
<dbReference type="SUPFAM" id="SSF51735">
    <property type="entry name" value="NAD(P)-binding Rossmann-fold domains"/>
    <property type="match status" value="1"/>
</dbReference>
<dbReference type="Gene3D" id="3.40.50.720">
    <property type="entry name" value="NAD(P)-binding Rossmann-like Domain"/>
    <property type="match status" value="1"/>
</dbReference>
<dbReference type="PIRSF" id="PIRSF000106">
    <property type="entry name" value="ME"/>
    <property type="match status" value="1"/>
</dbReference>
<dbReference type="InterPro" id="IPR037062">
    <property type="entry name" value="Malic_N_dom_sf"/>
</dbReference>
<sequence>MASHLLSNHIAKPPTPPLTPKSNSLDKLALGEEMMKTRPKAHREQSVLRLRAQLDSLPTPLLKHGLLSRTRREDPELFFSVVQADLVNLAPIVYTPTVGEACQKYSHVYSGPEGLYINIDDKDSLREILAEYDATLDAAHKPKIIVVTDGSRILGLGDLGLGGMGISVGKLNLYVAGGGIRPMGCLPIVLDIVADENSMGTNNESLREDPLYLGLRRPRVELKEAREFMDEFMGAVSAQWPKTVIQHEDFYSEAAFDFLDGYQNEYRMFNDDIQGTGSVILGGFLTAAQRASEASGRPLTDHKVVFLGGGSAAVGVAKEMMNFFRMQGLSEDEARDRFWLIDTKGLITSTRPDVVAGKLAAHKEYFIRKDTEGQEFKTLAEVVDYVQPTALVGLSTTFGAFPEEIVRKMADLNAAPIIFPLSNPTSKCELAFEDALKWTNGTVLFASGSPYPPTEYEGKLYEPGQGNNFLVFPGIGFGSIFCDADRITDGMITAAAIGLSRSLTEDEQQHQLLYPRLTRIRDVSAEVALAVVRAAQKDGVDQNVALRDLDDDQLLAKIKQTQWSPYEDEEVKSNL</sequence>
<dbReference type="EMBL" id="AMBO01000316">
    <property type="protein sequence ID" value="EKD01456.1"/>
    <property type="molecule type" value="Genomic_DNA"/>
</dbReference>
<evidence type="ECO:0000256" key="9">
    <source>
        <dbReference type="SAM" id="MobiDB-lite"/>
    </source>
</evidence>
<dbReference type="InterPro" id="IPR015884">
    <property type="entry name" value="Malic_enzyme_CS"/>
</dbReference>
<feature type="binding site" evidence="6">
    <location>
        <position position="152"/>
    </location>
    <ligand>
        <name>(S)-malate</name>
        <dbReference type="ChEBI" id="CHEBI:15589"/>
    </ligand>
</feature>
<dbReference type="PANTHER" id="PTHR23406">
    <property type="entry name" value="MALIC ENZYME-RELATED"/>
    <property type="match status" value="1"/>
</dbReference>
<dbReference type="Proteomes" id="UP000006757">
    <property type="component" value="Unassembled WGS sequence"/>
</dbReference>
<feature type="binding site" evidence="7">
    <location>
        <position position="272"/>
    </location>
    <ligand>
        <name>a divalent metal cation</name>
        <dbReference type="ChEBI" id="CHEBI:60240"/>
    </ligand>
</feature>
<dbReference type="OrthoDB" id="5365701at2759"/>
<dbReference type="Pfam" id="PF00390">
    <property type="entry name" value="malic"/>
    <property type="match status" value="1"/>
</dbReference>
<feature type="domain" description="Malic enzyme N-terminal" evidence="11">
    <location>
        <begin position="71"/>
        <end position="263"/>
    </location>
</feature>
<evidence type="ECO:0000313" key="13">
    <source>
        <dbReference type="Proteomes" id="UP000006757"/>
    </source>
</evidence>
<dbReference type="CDD" id="cd05312">
    <property type="entry name" value="NAD_bind_1_malic_enz"/>
    <property type="match status" value="1"/>
</dbReference>
<dbReference type="GO" id="GO:0051287">
    <property type="term" value="F:NAD binding"/>
    <property type="evidence" value="ECO:0007669"/>
    <property type="project" value="InterPro"/>
</dbReference>
<dbReference type="SMART" id="SM00919">
    <property type="entry name" value="Malic_M"/>
    <property type="match status" value="1"/>
</dbReference>
<comment type="similarity">
    <text evidence="2 8">Belongs to the malic enzymes family.</text>
</comment>
<dbReference type="AlphaFoldDB" id="K1VL25"/>
<evidence type="ECO:0000256" key="3">
    <source>
        <dbReference type="ARBA" id="ARBA00022723"/>
    </source>
</evidence>
<gene>
    <name evidence="12" type="ORF">A1Q2_04298</name>
</gene>
<feature type="active site" description="Proton acceptor" evidence="5">
    <location>
        <position position="170"/>
    </location>
</feature>
<reference evidence="12 13" key="1">
    <citation type="journal article" date="2012" name="Eukaryot. Cell">
        <title>Genome sequence of the Trichosporon asahii environmental strain CBS 8904.</title>
        <authorList>
            <person name="Yang R.Y."/>
            <person name="Li H.T."/>
            <person name="Zhu H."/>
            <person name="Zhou G.P."/>
            <person name="Wang M."/>
            <person name="Wang L."/>
        </authorList>
    </citation>
    <scope>NUCLEOTIDE SEQUENCE [LARGE SCALE GENOMIC DNA]</scope>
    <source>
        <strain evidence="12 13">CBS 8904</strain>
    </source>
</reference>
<accession>K1VL25</accession>
<evidence type="ECO:0000256" key="6">
    <source>
        <dbReference type="PIRSR" id="PIRSR000106-2"/>
    </source>
</evidence>
<dbReference type="SUPFAM" id="SSF53223">
    <property type="entry name" value="Aminoacid dehydrogenase-like, N-terminal domain"/>
    <property type="match status" value="1"/>
</dbReference>
<dbReference type="Pfam" id="PF03949">
    <property type="entry name" value="Malic_M"/>
    <property type="match status" value="1"/>
</dbReference>
<dbReference type="SMART" id="SM01274">
    <property type="entry name" value="malic"/>
    <property type="match status" value="1"/>
</dbReference>
<evidence type="ECO:0000256" key="8">
    <source>
        <dbReference type="RuleBase" id="RU003426"/>
    </source>
</evidence>
<evidence type="ECO:0000256" key="7">
    <source>
        <dbReference type="PIRSR" id="PIRSR000106-3"/>
    </source>
</evidence>
<protein>
    <recommendedName>
        <fullName evidence="8">Malic enzyme</fullName>
    </recommendedName>
</protein>
<evidence type="ECO:0000256" key="4">
    <source>
        <dbReference type="ARBA" id="ARBA00023002"/>
    </source>
</evidence>
<evidence type="ECO:0000259" key="10">
    <source>
        <dbReference type="SMART" id="SM00919"/>
    </source>
</evidence>
<comment type="caution">
    <text evidence="12">The sequence shown here is derived from an EMBL/GenBank/DDBJ whole genome shotgun (WGS) entry which is preliminary data.</text>
</comment>
<dbReference type="NCBIfam" id="NF010052">
    <property type="entry name" value="PRK13529.1"/>
    <property type="match status" value="1"/>
</dbReference>
<evidence type="ECO:0000313" key="12">
    <source>
        <dbReference type="EMBL" id="EKD01456.1"/>
    </source>
</evidence>
<dbReference type="OMA" id="YPNMVVQ"/>
<dbReference type="PANTHER" id="PTHR23406:SF32">
    <property type="entry name" value="NADP-DEPENDENT MALIC ENZYME"/>
    <property type="match status" value="1"/>
</dbReference>
<dbReference type="InParanoid" id="K1VL25"/>
<feature type="domain" description="Malic enzyme NAD-binding" evidence="10">
    <location>
        <begin position="273"/>
        <end position="536"/>
    </location>
</feature>
<dbReference type="GO" id="GO:0046872">
    <property type="term" value="F:metal ion binding"/>
    <property type="evidence" value="ECO:0007669"/>
    <property type="project" value="UniProtKB-KW"/>
</dbReference>
<dbReference type="STRING" id="1220162.K1VL25"/>
<name>K1VL25_TRIAC</name>
<dbReference type="GO" id="GO:0005739">
    <property type="term" value="C:mitochondrion"/>
    <property type="evidence" value="ECO:0007669"/>
    <property type="project" value="TreeGrafter"/>
</dbReference>
<feature type="binding site" evidence="7">
    <location>
        <position position="248"/>
    </location>
    <ligand>
        <name>a divalent metal cation</name>
        <dbReference type="ChEBI" id="CHEBI:60240"/>
    </ligand>
</feature>
<organism evidence="12 13">
    <name type="scientific">Trichosporon asahii var. asahii (strain CBS 8904)</name>
    <name type="common">Yeast</name>
    <dbReference type="NCBI Taxonomy" id="1220162"/>
    <lineage>
        <taxon>Eukaryota</taxon>
        <taxon>Fungi</taxon>
        <taxon>Dikarya</taxon>
        <taxon>Basidiomycota</taxon>
        <taxon>Agaricomycotina</taxon>
        <taxon>Tremellomycetes</taxon>
        <taxon>Trichosporonales</taxon>
        <taxon>Trichosporonaceae</taxon>
        <taxon>Trichosporon</taxon>
    </lineage>
</organism>
<dbReference type="InterPro" id="IPR046346">
    <property type="entry name" value="Aminoacid_DH-like_N_sf"/>
</dbReference>
<dbReference type="PRINTS" id="PR00072">
    <property type="entry name" value="MALOXRDTASE"/>
</dbReference>
<proteinExistence type="inferred from homology"/>
<evidence type="ECO:0000256" key="2">
    <source>
        <dbReference type="ARBA" id="ARBA00008785"/>
    </source>
</evidence>
<comment type="cofactor">
    <cofactor evidence="1">
        <name>Mn(2+)</name>
        <dbReference type="ChEBI" id="CHEBI:29035"/>
    </cofactor>
</comment>
<keyword evidence="13" id="KW-1185">Reference proteome</keyword>
<feature type="active site" description="Proton donor" evidence="5">
    <location>
        <position position="94"/>
    </location>
</feature>
<feature type="binding site" evidence="7">
    <location>
        <position position="249"/>
    </location>
    <ligand>
        <name>a divalent metal cation</name>
        <dbReference type="ChEBI" id="CHEBI:60240"/>
    </ligand>
</feature>
<dbReference type="eggNOG" id="KOG1257">
    <property type="taxonomic scope" value="Eukaryota"/>
</dbReference>
<dbReference type="GO" id="GO:0004471">
    <property type="term" value="F:malate dehydrogenase (decarboxylating) (NAD+) activity"/>
    <property type="evidence" value="ECO:0007669"/>
    <property type="project" value="TreeGrafter"/>
</dbReference>
<dbReference type="Gene3D" id="3.40.50.10380">
    <property type="entry name" value="Malic enzyme, N-terminal domain"/>
    <property type="match status" value="1"/>
</dbReference>
<dbReference type="GO" id="GO:0006108">
    <property type="term" value="P:malate metabolic process"/>
    <property type="evidence" value="ECO:0007669"/>
    <property type="project" value="TreeGrafter"/>
</dbReference>
<dbReference type="FunFam" id="3.40.50.720:FF:000182">
    <property type="entry name" value="NAD-dependent malic enzyme"/>
    <property type="match status" value="1"/>
</dbReference>
<feature type="binding site" evidence="6">
    <location>
        <position position="423"/>
    </location>
    <ligand>
        <name>(S)-malate</name>
        <dbReference type="ChEBI" id="CHEBI:15589"/>
    </ligand>
</feature>
<dbReference type="InterPro" id="IPR036291">
    <property type="entry name" value="NAD(P)-bd_dom_sf"/>
</dbReference>
<dbReference type="PROSITE" id="PS00331">
    <property type="entry name" value="MALIC_ENZYMES"/>
    <property type="match status" value="1"/>
</dbReference>
<comment type="cofactor">
    <cofactor evidence="7">
        <name>Mg(2+)</name>
        <dbReference type="ChEBI" id="CHEBI:18420"/>
    </cofactor>
    <cofactor evidence="7">
        <name>Mn(2+)</name>
        <dbReference type="ChEBI" id="CHEBI:29035"/>
    </cofactor>
    <text evidence="7">Divalent metal cations. Prefers magnesium or manganese.</text>
</comment>
<evidence type="ECO:0000256" key="1">
    <source>
        <dbReference type="ARBA" id="ARBA00001936"/>
    </source>
</evidence>
<feature type="region of interest" description="Disordered" evidence="9">
    <location>
        <begin position="1"/>
        <end position="24"/>
    </location>
</feature>
<evidence type="ECO:0000256" key="5">
    <source>
        <dbReference type="PIRSR" id="PIRSR000106-1"/>
    </source>
</evidence>
<dbReference type="InterPro" id="IPR001891">
    <property type="entry name" value="Malic_OxRdtase"/>
</dbReference>
<keyword evidence="3 7" id="KW-0479">Metal-binding</keyword>